<proteinExistence type="predicted"/>
<gene>
    <name evidence="1" type="ORF">GCM10023156_62880</name>
</gene>
<organism evidence="1 2">
    <name type="scientific">Novipirellula rosea</name>
    <dbReference type="NCBI Taxonomy" id="1031540"/>
    <lineage>
        <taxon>Bacteria</taxon>
        <taxon>Pseudomonadati</taxon>
        <taxon>Planctomycetota</taxon>
        <taxon>Planctomycetia</taxon>
        <taxon>Pirellulales</taxon>
        <taxon>Pirellulaceae</taxon>
        <taxon>Novipirellula</taxon>
    </lineage>
</organism>
<dbReference type="Gene3D" id="3.40.50.300">
    <property type="entry name" value="P-loop containing nucleotide triphosphate hydrolases"/>
    <property type="match status" value="1"/>
</dbReference>
<name>A0ABP8NRA5_9BACT</name>
<keyword evidence="2" id="KW-1185">Reference proteome</keyword>
<dbReference type="Proteomes" id="UP001500840">
    <property type="component" value="Unassembled WGS sequence"/>
</dbReference>
<comment type="caution">
    <text evidence="1">The sequence shown here is derived from an EMBL/GenBank/DDBJ whole genome shotgun (WGS) entry which is preliminary data.</text>
</comment>
<reference evidence="2" key="1">
    <citation type="journal article" date="2019" name="Int. J. Syst. Evol. Microbiol.">
        <title>The Global Catalogue of Microorganisms (GCM) 10K type strain sequencing project: providing services to taxonomists for standard genome sequencing and annotation.</title>
        <authorList>
            <consortium name="The Broad Institute Genomics Platform"/>
            <consortium name="The Broad Institute Genome Sequencing Center for Infectious Disease"/>
            <person name="Wu L."/>
            <person name="Ma J."/>
        </authorList>
    </citation>
    <scope>NUCLEOTIDE SEQUENCE [LARGE SCALE GENOMIC DNA]</scope>
    <source>
        <strain evidence="2">JCM 17759</strain>
    </source>
</reference>
<accession>A0ABP8NRA5</accession>
<sequence length="171" mass="18481">MRVVRLSNSDEVLDELPLLASESEFVIADGPGSQTETSRALLLCADLAVIPCKASMMEARALSKNTSFVRQAQAIRKGPPDAIAVLSMVGRGYRLTKDMREAAMSLHLSLAETPIILRQAIADAPGQAKFCGNMGFAAREAARDLDTLFRELFPKIGLETASEIRMANDGE</sequence>
<dbReference type="EMBL" id="BAABGA010000107">
    <property type="protein sequence ID" value="GAA4470021.1"/>
    <property type="molecule type" value="Genomic_DNA"/>
</dbReference>
<dbReference type="InterPro" id="IPR027417">
    <property type="entry name" value="P-loop_NTPase"/>
</dbReference>
<evidence type="ECO:0000313" key="1">
    <source>
        <dbReference type="EMBL" id="GAA4470021.1"/>
    </source>
</evidence>
<dbReference type="SUPFAM" id="SSF52540">
    <property type="entry name" value="P-loop containing nucleoside triphosphate hydrolases"/>
    <property type="match status" value="1"/>
</dbReference>
<evidence type="ECO:0000313" key="2">
    <source>
        <dbReference type="Proteomes" id="UP001500840"/>
    </source>
</evidence>
<protein>
    <submittedName>
        <fullName evidence="1">Uncharacterized protein</fullName>
    </submittedName>
</protein>